<evidence type="ECO:0000259" key="15">
    <source>
        <dbReference type="SMART" id="SM00904"/>
    </source>
</evidence>
<dbReference type="InterPro" id="IPR015865">
    <property type="entry name" value="Riboflavin_kinase_bac/euk"/>
</dbReference>
<keyword evidence="4 14" id="KW-0288">FMN</keyword>
<dbReference type="EMBL" id="FOIF01000007">
    <property type="protein sequence ID" value="SES78061.1"/>
    <property type="molecule type" value="Genomic_DNA"/>
</dbReference>
<dbReference type="STRING" id="1120990.SAMN03080614_100756"/>
<evidence type="ECO:0000256" key="10">
    <source>
        <dbReference type="ARBA" id="ARBA00022840"/>
    </source>
</evidence>
<keyword evidence="5 14" id="KW-0808">Transferase</keyword>
<dbReference type="GO" id="GO:0009398">
    <property type="term" value="P:FMN biosynthetic process"/>
    <property type="evidence" value="ECO:0007669"/>
    <property type="project" value="UniProtKB-UniRule"/>
</dbReference>
<evidence type="ECO:0000256" key="9">
    <source>
        <dbReference type="ARBA" id="ARBA00022827"/>
    </source>
</evidence>
<comment type="catalytic activity">
    <reaction evidence="13 14">
        <text>FMN + ATP + H(+) = FAD + diphosphate</text>
        <dbReference type="Rhea" id="RHEA:17237"/>
        <dbReference type="ChEBI" id="CHEBI:15378"/>
        <dbReference type="ChEBI" id="CHEBI:30616"/>
        <dbReference type="ChEBI" id="CHEBI:33019"/>
        <dbReference type="ChEBI" id="CHEBI:57692"/>
        <dbReference type="ChEBI" id="CHEBI:58210"/>
        <dbReference type="EC" id="2.7.7.2"/>
    </reaction>
</comment>
<evidence type="ECO:0000256" key="2">
    <source>
        <dbReference type="ARBA" id="ARBA00005201"/>
    </source>
</evidence>
<dbReference type="GO" id="GO:0005524">
    <property type="term" value="F:ATP binding"/>
    <property type="evidence" value="ECO:0007669"/>
    <property type="project" value="UniProtKB-UniRule"/>
</dbReference>
<keyword evidence="6 14" id="KW-0548">Nucleotidyltransferase</keyword>
<dbReference type="InterPro" id="IPR002606">
    <property type="entry name" value="Riboflavin_kinase_bac"/>
</dbReference>
<evidence type="ECO:0000256" key="14">
    <source>
        <dbReference type="PIRNR" id="PIRNR004491"/>
    </source>
</evidence>
<dbReference type="SUPFAM" id="SSF82114">
    <property type="entry name" value="Riboflavin kinase-like"/>
    <property type="match status" value="1"/>
</dbReference>
<dbReference type="PANTHER" id="PTHR22749:SF6">
    <property type="entry name" value="RIBOFLAVIN KINASE"/>
    <property type="match status" value="1"/>
</dbReference>
<dbReference type="PANTHER" id="PTHR22749">
    <property type="entry name" value="RIBOFLAVIN KINASE/FMN ADENYLYLTRANSFERASE"/>
    <property type="match status" value="1"/>
</dbReference>
<dbReference type="RefSeq" id="WP_177159684.1">
    <property type="nucleotide sequence ID" value="NZ_FOIF01000007.1"/>
</dbReference>
<feature type="domain" description="Riboflavin kinase" evidence="15">
    <location>
        <begin position="178"/>
        <end position="302"/>
    </location>
</feature>
<dbReference type="SMART" id="SM00904">
    <property type="entry name" value="Flavokinase"/>
    <property type="match status" value="1"/>
</dbReference>
<dbReference type="Pfam" id="PF06574">
    <property type="entry name" value="FAD_syn"/>
    <property type="match status" value="1"/>
</dbReference>
<dbReference type="Pfam" id="PF01687">
    <property type="entry name" value="Flavokinase"/>
    <property type="match status" value="1"/>
</dbReference>
<keyword evidence="10 14" id="KW-0067">ATP-binding</keyword>
<dbReference type="NCBIfam" id="TIGR00083">
    <property type="entry name" value="ribF"/>
    <property type="match status" value="1"/>
</dbReference>
<evidence type="ECO:0000256" key="1">
    <source>
        <dbReference type="ARBA" id="ARBA00004726"/>
    </source>
</evidence>
<accession>A0A1H9Z8Y9</accession>
<comment type="similarity">
    <text evidence="14">Belongs to the ribF family.</text>
</comment>
<dbReference type="Proteomes" id="UP000243819">
    <property type="component" value="Unassembled WGS sequence"/>
</dbReference>
<comment type="pathway">
    <text evidence="1 14">Cofactor biosynthesis; FAD biosynthesis; FAD from FMN: step 1/1.</text>
</comment>
<sequence length="304" mass="34541">MKLIFGFNNLPDNLQSSIVTIGNFDGLHVGHRFIIDKVINESKKENKRSVVLTFYPHPQSLFNRDFKIINTLEQKVEYFKETGIDYLIIQPFTKQFAESNPDDFVKEVLINKLKSSKVIIGYDFTFGNKGQGNIQLLQKYNEFETEVIEPITVENIVVHSTVLRNCLLLGDVQLYKKLAGKYPKISGHVTTGMGIGNKLGFPTANINFPVNVVKPARGVYLVKGYIGDIKTFGVANLGLKPTLGKNKFNVEVHLFDFNQNIYGQKITIELIKFIRPEKKFANIESLTKQVKKDILEAKRQIITI</sequence>
<keyword evidence="9 14" id="KW-0274">FAD</keyword>
<dbReference type="NCBIfam" id="NF004162">
    <property type="entry name" value="PRK05627.1-5"/>
    <property type="match status" value="1"/>
</dbReference>
<evidence type="ECO:0000313" key="17">
    <source>
        <dbReference type="Proteomes" id="UP000243819"/>
    </source>
</evidence>
<dbReference type="UniPathway" id="UPA00277">
    <property type="reaction ID" value="UER00407"/>
</dbReference>
<proteinExistence type="inferred from homology"/>
<keyword evidence="7 14" id="KW-0547">Nucleotide-binding</keyword>
<comment type="pathway">
    <text evidence="2 14">Cofactor biosynthesis; FMN biosynthesis; FMN from riboflavin (ATP route): step 1/1.</text>
</comment>
<dbReference type="GO" id="GO:0003919">
    <property type="term" value="F:FMN adenylyltransferase activity"/>
    <property type="evidence" value="ECO:0007669"/>
    <property type="project" value="UniProtKB-UniRule"/>
</dbReference>
<dbReference type="InterPro" id="IPR014729">
    <property type="entry name" value="Rossmann-like_a/b/a_fold"/>
</dbReference>
<keyword evidence="8 14" id="KW-0418">Kinase</keyword>
<evidence type="ECO:0000256" key="7">
    <source>
        <dbReference type="ARBA" id="ARBA00022741"/>
    </source>
</evidence>
<name>A0A1H9Z8Y9_9FIRM</name>
<keyword evidence="11" id="KW-0511">Multifunctional enzyme</keyword>
<evidence type="ECO:0000256" key="11">
    <source>
        <dbReference type="ARBA" id="ARBA00023268"/>
    </source>
</evidence>
<evidence type="ECO:0000256" key="8">
    <source>
        <dbReference type="ARBA" id="ARBA00022777"/>
    </source>
</evidence>
<dbReference type="InterPro" id="IPR023468">
    <property type="entry name" value="Riboflavin_kinase"/>
</dbReference>
<dbReference type="SUPFAM" id="SSF52374">
    <property type="entry name" value="Nucleotidylyl transferase"/>
    <property type="match status" value="1"/>
</dbReference>
<dbReference type="CDD" id="cd02064">
    <property type="entry name" value="FAD_synthetase_N"/>
    <property type="match status" value="1"/>
</dbReference>
<dbReference type="GO" id="GO:0009231">
    <property type="term" value="P:riboflavin biosynthetic process"/>
    <property type="evidence" value="ECO:0007669"/>
    <property type="project" value="InterPro"/>
</dbReference>
<evidence type="ECO:0000256" key="3">
    <source>
        <dbReference type="ARBA" id="ARBA00022630"/>
    </source>
</evidence>
<dbReference type="UniPathway" id="UPA00276">
    <property type="reaction ID" value="UER00406"/>
</dbReference>
<keyword evidence="3 14" id="KW-0285">Flavoprotein</keyword>
<dbReference type="InterPro" id="IPR023465">
    <property type="entry name" value="Riboflavin_kinase_dom_sf"/>
</dbReference>
<evidence type="ECO:0000256" key="13">
    <source>
        <dbReference type="ARBA" id="ARBA00049494"/>
    </source>
</evidence>
<dbReference type="EC" id="2.7.1.26" evidence="14"/>
<dbReference type="Gene3D" id="2.40.30.30">
    <property type="entry name" value="Riboflavin kinase-like"/>
    <property type="match status" value="1"/>
</dbReference>
<evidence type="ECO:0000256" key="6">
    <source>
        <dbReference type="ARBA" id="ARBA00022695"/>
    </source>
</evidence>
<dbReference type="PIRSF" id="PIRSF004491">
    <property type="entry name" value="FAD_Synth"/>
    <property type="match status" value="1"/>
</dbReference>
<protein>
    <recommendedName>
        <fullName evidence="14">Riboflavin biosynthesis protein</fullName>
    </recommendedName>
    <domain>
        <recommendedName>
            <fullName evidence="14">Riboflavin kinase</fullName>
            <ecNumber evidence="14">2.7.1.26</ecNumber>
        </recommendedName>
        <alternativeName>
            <fullName evidence="14">Flavokinase</fullName>
        </alternativeName>
    </domain>
    <domain>
        <recommendedName>
            <fullName evidence="14">FMN adenylyltransferase</fullName>
            <ecNumber evidence="14">2.7.7.2</ecNumber>
        </recommendedName>
        <alternativeName>
            <fullName evidence="14">FAD pyrophosphorylase</fullName>
        </alternativeName>
        <alternativeName>
            <fullName evidence="14">FAD synthase</fullName>
        </alternativeName>
    </domain>
</protein>
<dbReference type="GO" id="GO:0006747">
    <property type="term" value="P:FAD biosynthetic process"/>
    <property type="evidence" value="ECO:0007669"/>
    <property type="project" value="UniProtKB-UniRule"/>
</dbReference>
<dbReference type="InterPro" id="IPR015864">
    <property type="entry name" value="FAD_synthase"/>
</dbReference>
<evidence type="ECO:0000256" key="12">
    <source>
        <dbReference type="ARBA" id="ARBA00047880"/>
    </source>
</evidence>
<reference evidence="17" key="1">
    <citation type="submission" date="2016-10" db="EMBL/GenBank/DDBJ databases">
        <authorList>
            <person name="Varghese N."/>
            <person name="Submissions S."/>
        </authorList>
    </citation>
    <scope>NUCLEOTIDE SEQUENCE [LARGE SCALE GENOMIC DNA]</scope>
    <source>
        <strain evidence="17">DSM 13577</strain>
    </source>
</reference>
<comment type="catalytic activity">
    <reaction evidence="12 14">
        <text>riboflavin + ATP = FMN + ADP + H(+)</text>
        <dbReference type="Rhea" id="RHEA:14357"/>
        <dbReference type="ChEBI" id="CHEBI:15378"/>
        <dbReference type="ChEBI" id="CHEBI:30616"/>
        <dbReference type="ChEBI" id="CHEBI:57986"/>
        <dbReference type="ChEBI" id="CHEBI:58210"/>
        <dbReference type="ChEBI" id="CHEBI:456216"/>
        <dbReference type="EC" id="2.7.1.26"/>
    </reaction>
</comment>
<evidence type="ECO:0000313" key="16">
    <source>
        <dbReference type="EMBL" id="SES78061.1"/>
    </source>
</evidence>
<gene>
    <name evidence="16" type="ORF">SAMN03080614_100756</name>
</gene>
<dbReference type="GO" id="GO:0008531">
    <property type="term" value="F:riboflavin kinase activity"/>
    <property type="evidence" value="ECO:0007669"/>
    <property type="project" value="UniProtKB-UniRule"/>
</dbReference>
<dbReference type="AlphaFoldDB" id="A0A1H9Z8Y9"/>
<dbReference type="Gene3D" id="3.40.50.620">
    <property type="entry name" value="HUPs"/>
    <property type="match status" value="1"/>
</dbReference>
<evidence type="ECO:0000256" key="5">
    <source>
        <dbReference type="ARBA" id="ARBA00022679"/>
    </source>
</evidence>
<dbReference type="EC" id="2.7.7.2" evidence="14"/>
<organism evidence="16 17">
    <name type="scientific">Anaerobranca gottschalkii DSM 13577</name>
    <dbReference type="NCBI Taxonomy" id="1120990"/>
    <lineage>
        <taxon>Bacteria</taxon>
        <taxon>Bacillati</taxon>
        <taxon>Bacillota</taxon>
        <taxon>Clostridia</taxon>
        <taxon>Eubacteriales</taxon>
        <taxon>Proteinivoracaceae</taxon>
        <taxon>Anaerobranca</taxon>
    </lineage>
</organism>
<dbReference type="FunFam" id="3.40.50.620:FF:000021">
    <property type="entry name" value="Riboflavin biosynthesis protein"/>
    <property type="match status" value="1"/>
</dbReference>
<keyword evidence="17" id="KW-1185">Reference proteome</keyword>
<evidence type="ECO:0000256" key="4">
    <source>
        <dbReference type="ARBA" id="ARBA00022643"/>
    </source>
</evidence>